<dbReference type="GO" id="GO:0005634">
    <property type="term" value="C:nucleus"/>
    <property type="evidence" value="ECO:0007669"/>
    <property type="project" value="UniProtKB-SubCell"/>
</dbReference>
<reference evidence="2" key="2">
    <citation type="submission" date="2019-01" db="UniProtKB">
        <authorList>
            <consortium name="EnsemblPlants"/>
        </authorList>
    </citation>
    <scope>IDENTIFICATION</scope>
    <source>
        <strain evidence="2">cv. Heinz 1706</strain>
    </source>
</reference>
<evidence type="ECO:0000313" key="3">
    <source>
        <dbReference type="Proteomes" id="UP000004994"/>
    </source>
</evidence>
<dbReference type="GO" id="GO:0006355">
    <property type="term" value="P:regulation of DNA-templated transcription"/>
    <property type="evidence" value="ECO:0007669"/>
    <property type="project" value="UniProtKB-UniRule"/>
</dbReference>
<dbReference type="OMA" id="ANIYKVH"/>
<dbReference type="GO" id="GO:0008270">
    <property type="term" value="F:zinc ion binding"/>
    <property type="evidence" value="ECO:0007669"/>
    <property type="project" value="UniProtKB-UniRule"/>
</dbReference>
<keyword evidence="1" id="KW-0862">Zinc</keyword>
<dbReference type="EnsemblPlants" id="Solyc01g018042.1.1">
    <property type="protein sequence ID" value="Solyc01g018042.1.1"/>
    <property type="gene ID" value="Solyc01g018042.1"/>
</dbReference>
<reference evidence="2" key="1">
    <citation type="journal article" date="2012" name="Nature">
        <title>The tomato genome sequence provides insights into fleshy fruit evolution.</title>
        <authorList>
            <consortium name="Tomato Genome Consortium"/>
        </authorList>
    </citation>
    <scope>NUCLEOTIDE SEQUENCE [LARGE SCALE GENOMIC DNA]</scope>
    <source>
        <strain evidence="2">cv. Heinz 1706</strain>
    </source>
</reference>
<protein>
    <recommendedName>
        <fullName evidence="1">Protein FAR1-RELATED SEQUENCE</fullName>
    </recommendedName>
</protein>
<dbReference type="PANTHER" id="PTHR31669">
    <property type="entry name" value="PROTEIN FAR1-RELATED SEQUENCE 10-RELATED"/>
    <property type="match status" value="1"/>
</dbReference>
<sequence>MEDETMKKYTRKIFQIFQEELIQSQKFISEKIEVKDGANIYKVHQLQRQKPVYIVSLDVSLRKAFVRVTNIHSLPTYYLLDRWTRNATKEKLNDSPTITQNLKPSTLWFNNIMMHSIGLYERATKSEKHYQFEHQRLLQLCGELDELPYESEEDCVSGGKVSEKYCKVNLCEQIQDITLLDPPEAATKGRPRSLRMKGSLEII</sequence>
<comment type="function">
    <text evidence="1">Putative transcription activator involved in regulating light control of development.</text>
</comment>
<name>A0A3Q7EVV7_SOLLC</name>
<dbReference type="InParanoid" id="A0A3Q7EVV7"/>
<dbReference type="Proteomes" id="UP000004994">
    <property type="component" value="Chromosome 1"/>
</dbReference>
<evidence type="ECO:0000313" key="2">
    <source>
        <dbReference type="EnsemblPlants" id="Solyc01g018042.1.1"/>
    </source>
</evidence>
<dbReference type="AlphaFoldDB" id="A0A3Q7EVV7"/>
<keyword evidence="1" id="KW-0539">Nucleus</keyword>
<keyword evidence="1" id="KW-0863">Zinc-finger</keyword>
<evidence type="ECO:0000256" key="1">
    <source>
        <dbReference type="RuleBase" id="RU367018"/>
    </source>
</evidence>
<dbReference type="PANTHER" id="PTHR31669:SF293">
    <property type="entry name" value="PROTEIN FAR1-RELATED SEQUENCE"/>
    <property type="match status" value="1"/>
</dbReference>
<dbReference type="Gramene" id="Solyc01g018042.1.1">
    <property type="protein sequence ID" value="Solyc01g018042.1.1"/>
    <property type="gene ID" value="Solyc01g018042.1"/>
</dbReference>
<keyword evidence="3" id="KW-1185">Reference proteome</keyword>
<keyword evidence="1" id="KW-0479">Metal-binding</keyword>
<dbReference type="InterPro" id="IPR031052">
    <property type="entry name" value="FHY3/FAR1"/>
</dbReference>
<proteinExistence type="inferred from homology"/>
<comment type="subcellular location">
    <subcellularLocation>
        <location evidence="1">Nucleus</location>
    </subcellularLocation>
</comment>
<comment type="similarity">
    <text evidence="1">Belongs to the FHY3/FAR1 family.</text>
</comment>
<organism evidence="2">
    <name type="scientific">Solanum lycopersicum</name>
    <name type="common">Tomato</name>
    <name type="synonym">Lycopersicon esculentum</name>
    <dbReference type="NCBI Taxonomy" id="4081"/>
    <lineage>
        <taxon>Eukaryota</taxon>
        <taxon>Viridiplantae</taxon>
        <taxon>Streptophyta</taxon>
        <taxon>Embryophyta</taxon>
        <taxon>Tracheophyta</taxon>
        <taxon>Spermatophyta</taxon>
        <taxon>Magnoliopsida</taxon>
        <taxon>eudicotyledons</taxon>
        <taxon>Gunneridae</taxon>
        <taxon>Pentapetalae</taxon>
        <taxon>asterids</taxon>
        <taxon>lamiids</taxon>
        <taxon>Solanales</taxon>
        <taxon>Solanaceae</taxon>
        <taxon>Solanoideae</taxon>
        <taxon>Solaneae</taxon>
        <taxon>Solanum</taxon>
        <taxon>Solanum subgen. Lycopersicon</taxon>
    </lineage>
</organism>
<accession>A0A3Q7EVV7</accession>